<dbReference type="InterPro" id="IPR015590">
    <property type="entry name" value="Aldehyde_DH_dom"/>
</dbReference>
<keyword evidence="7" id="KW-1185">Reference proteome</keyword>
<dbReference type="FunFam" id="3.40.309.10:FF:000012">
    <property type="entry name" value="Betaine aldehyde dehydrogenase"/>
    <property type="match status" value="1"/>
</dbReference>
<feature type="active site" evidence="3">
    <location>
        <position position="266"/>
    </location>
</feature>
<dbReference type="PANTHER" id="PTHR11699">
    <property type="entry name" value="ALDEHYDE DEHYDROGENASE-RELATED"/>
    <property type="match status" value="1"/>
</dbReference>
<evidence type="ECO:0000256" key="3">
    <source>
        <dbReference type="PROSITE-ProRule" id="PRU10007"/>
    </source>
</evidence>
<evidence type="ECO:0000313" key="7">
    <source>
        <dbReference type="Proteomes" id="UP000194151"/>
    </source>
</evidence>
<dbReference type="Pfam" id="PF00171">
    <property type="entry name" value="Aldedh"/>
    <property type="match status" value="1"/>
</dbReference>
<dbReference type="STRING" id="1416806.CAL12_20110"/>
<comment type="similarity">
    <text evidence="1 4">Belongs to the aldehyde dehydrogenase family.</text>
</comment>
<dbReference type="PROSITE" id="PS00070">
    <property type="entry name" value="ALDEHYDE_DEHYDR_CYS"/>
    <property type="match status" value="1"/>
</dbReference>
<feature type="domain" description="Aldehyde dehydrogenase" evidence="5">
    <location>
        <begin position="29"/>
        <end position="493"/>
    </location>
</feature>
<evidence type="ECO:0000256" key="1">
    <source>
        <dbReference type="ARBA" id="ARBA00009986"/>
    </source>
</evidence>
<dbReference type="CDD" id="cd07114">
    <property type="entry name" value="ALDH_DhaS"/>
    <property type="match status" value="1"/>
</dbReference>
<dbReference type="Gene3D" id="3.40.309.10">
    <property type="entry name" value="Aldehyde Dehydrogenase, Chain A, domain 2"/>
    <property type="match status" value="1"/>
</dbReference>
<dbReference type="AlphaFoldDB" id="A0A1W6YPN7"/>
<gene>
    <name evidence="6" type="ORF">CAL12_20110</name>
</gene>
<dbReference type="KEGG" id="bgv:CAL12_20110"/>
<protein>
    <submittedName>
        <fullName evidence="6">Carnitine dehydratase</fullName>
    </submittedName>
</protein>
<dbReference type="Proteomes" id="UP000194151">
    <property type="component" value="Chromosome"/>
</dbReference>
<organism evidence="6 7">
    <name type="scientific">Bordetella genomosp. 8</name>
    <dbReference type="NCBI Taxonomy" id="1416806"/>
    <lineage>
        <taxon>Bacteria</taxon>
        <taxon>Pseudomonadati</taxon>
        <taxon>Pseudomonadota</taxon>
        <taxon>Betaproteobacteria</taxon>
        <taxon>Burkholderiales</taxon>
        <taxon>Alcaligenaceae</taxon>
        <taxon>Bordetella</taxon>
    </lineage>
</organism>
<dbReference type="OrthoDB" id="6187633at2"/>
<dbReference type="InterPro" id="IPR016161">
    <property type="entry name" value="Ald_DH/histidinol_DH"/>
</dbReference>
<dbReference type="RefSeq" id="WP_086066243.1">
    <property type="nucleotide sequence ID" value="NZ_CP021108.1"/>
</dbReference>
<dbReference type="InterPro" id="IPR016163">
    <property type="entry name" value="Ald_DH_C"/>
</dbReference>
<evidence type="ECO:0000256" key="2">
    <source>
        <dbReference type="ARBA" id="ARBA00023002"/>
    </source>
</evidence>
<sequence length="509" mass="55130">MTEHASNKPAPNLRDRPYRAYRMLIGGAWMDSADGRTFDSIDPYTAAAWAGAPSATAQDVDRAVAAARQAFEQGEWARATPAYRARLLRKLGQLIEGDVQELANVQVLENGKLIREVLGQTRALASYCYYFAGAAEMMHGETIPLSVPDMFNFTTREPIGVIAAITPWNSPLSLLFWKLCPALAAGNTVVIKPSEITPISTLILAEMFETAGFPPGVVNVVTGDGKVGAALAEHPGVDKIAFTGSTSVGKKIAHAAADRLARVSLELGGKSPNIIFEDADIDGAVNGVLAGIFAATGQTCLAGSRALVHADIHDALTERLVERSRQIKVGDPLDPGTEMGTLACRAQYDKTRHWIDVARKEGAQLLCGGKHPEDPALAHGFFMEPTIFGNVRNDMQIAQEEVFGPVLCLIPFKDEDEAVRIANDTRYGLAAGVWTRDVKRAHRMASRLRAGTVWVNTYRRTNWATPFGGMKESGMGRENGLHAIYEFTETKSVWIDTGAGIKDPFNPRA</sequence>
<reference evidence="6 7" key="1">
    <citation type="submission" date="2017-05" db="EMBL/GenBank/DDBJ databases">
        <title>Complete and WGS of Bordetella genogroups.</title>
        <authorList>
            <person name="Spilker T."/>
            <person name="LiPuma J."/>
        </authorList>
    </citation>
    <scope>NUCLEOTIDE SEQUENCE [LARGE SCALE GENOMIC DNA]</scope>
    <source>
        <strain evidence="6 7">AU19157</strain>
    </source>
</reference>
<dbReference type="SUPFAM" id="SSF53720">
    <property type="entry name" value="ALDH-like"/>
    <property type="match status" value="1"/>
</dbReference>
<dbReference type="GO" id="GO:0016620">
    <property type="term" value="F:oxidoreductase activity, acting on the aldehyde or oxo group of donors, NAD or NADP as acceptor"/>
    <property type="evidence" value="ECO:0007669"/>
    <property type="project" value="InterPro"/>
</dbReference>
<dbReference type="FunFam" id="3.40.605.10:FF:000007">
    <property type="entry name" value="NAD/NADP-dependent betaine aldehyde dehydrogenase"/>
    <property type="match status" value="1"/>
</dbReference>
<dbReference type="PROSITE" id="PS00687">
    <property type="entry name" value="ALDEHYDE_DEHYDR_GLU"/>
    <property type="match status" value="1"/>
</dbReference>
<dbReference type="InterPro" id="IPR029510">
    <property type="entry name" value="Ald_DH_CS_GLU"/>
</dbReference>
<accession>A0A1W6YPN7</accession>
<dbReference type="InterPro" id="IPR016160">
    <property type="entry name" value="Ald_DH_CS_CYS"/>
</dbReference>
<evidence type="ECO:0000256" key="4">
    <source>
        <dbReference type="RuleBase" id="RU003345"/>
    </source>
</evidence>
<evidence type="ECO:0000313" key="6">
    <source>
        <dbReference type="EMBL" id="ARP82889.1"/>
    </source>
</evidence>
<keyword evidence="2 4" id="KW-0560">Oxidoreductase</keyword>
<proteinExistence type="inferred from homology"/>
<evidence type="ECO:0000259" key="5">
    <source>
        <dbReference type="Pfam" id="PF00171"/>
    </source>
</evidence>
<dbReference type="InterPro" id="IPR016162">
    <property type="entry name" value="Ald_DH_N"/>
</dbReference>
<dbReference type="EMBL" id="CP021108">
    <property type="protein sequence ID" value="ARP82889.1"/>
    <property type="molecule type" value="Genomic_DNA"/>
</dbReference>
<name>A0A1W6YPN7_9BORD</name>
<dbReference type="Gene3D" id="3.40.605.10">
    <property type="entry name" value="Aldehyde Dehydrogenase, Chain A, domain 1"/>
    <property type="match status" value="1"/>
</dbReference>